<name>A0A6J7WYY9_9CAUD</name>
<organism evidence="3">
    <name type="scientific">uncultured Caudovirales phage</name>
    <dbReference type="NCBI Taxonomy" id="2100421"/>
    <lineage>
        <taxon>Viruses</taxon>
        <taxon>Duplodnaviria</taxon>
        <taxon>Heunggongvirae</taxon>
        <taxon>Uroviricota</taxon>
        <taxon>Caudoviricetes</taxon>
        <taxon>Peduoviridae</taxon>
        <taxon>Maltschvirus</taxon>
        <taxon>Maltschvirus maltsch</taxon>
    </lineage>
</organism>
<evidence type="ECO:0000313" key="3">
    <source>
        <dbReference type="EMBL" id="CAB5223309.1"/>
    </source>
</evidence>
<accession>A0A6J7WYY9</accession>
<dbReference type="EMBL" id="LR798317">
    <property type="protein sequence ID" value="CAB5223309.1"/>
    <property type="molecule type" value="Genomic_DNA"/>
</dbReference>
<feature type="region of interest" description="Disordered" evidence="2">
    <location>
        <begin position="359"/>
        <end position="385"/>
    </location>
</feature>
<dbReference type="PIRSF" id="PIRSF029215">
    <property type="entry name" value="UCP029215"/>
    <property type="match status" value="1"/>
</dbReference>
<evidence type="ECO:0000256" key="1">
    <source>
        <dbReference type="SAM" id="Coils"/>
    </source>
</evidence>
<dbReference type="Pfam" id="PF09979">
    <property type="entry name" value="DUF2213"/>
    <property type="match status" value="1"/>
</dbReference>
<evidence type="ECO:0000256" key="2">
    <source>
        <dbReference type="SAM" id="MobiDB-lite"/>
    </source>
</evidence>
<gene>
    <name evidence="3" type="ORF">UFOVP380_33</name>
</gene>
<sequence>MVTVYALSITLRGWLSLNGVLRLDRGAFTHSLTAEGYLAGRAVVTKVGVFPYLEPDGSTRLEFKPPEEAFAQASLESMRLKPVTNGHPSELVTAKNVNTYSVGSTGESVSVEGENVAVSFTVYQADAISAIKAGRQELSLGYLTDVVEERGEWQGQPYTHVQKNIRYNHLALVDVARVGSIARINMDGAQSVECGSGVIRDDEELIPVEKALKSLRLNGIDYRADAEVVHELEKAHEQVAAHEAAAKEAKASAEALSGQVDELKAALEGVKEAHNDAAIGALVKERVALLAAAKRVVNVDGMEGKSARSIKEAALLAKHPTLELGGKSDEYVSARFDALVEALPSEEDAAMASQKLQASTVHSDGAAPKGISRQALNQKFHGGKA</sequence>
<protein>
    <submittedName>
        <fullName evidence="3">Uncharacterized conserved protein UCP029215</fullName>
    </submittedName>
</protein>
<feature type="coiled-coil region" evidence="1">
    <location>
        <begin position="232"/>
        <end position="273"/>
    </location>
</feature>
<proteinExistence type="predicted"/>
<dbReference type="InterPro" id="IPR016913">
    <property type="entry name" value="UCP029215"/>
</dbReference>
<reference evidence="3" key="1">
    <citation type="submission" date="2020-05" db="EMBL/GenBank/DDBJ databases">
        <authorList>
            <person name="Chiriac C."/>
            <person name="Salcher M."/>
            <person name="Ghai R."/>
            <person name="Kavagutti S V."/>
        </authorList>
    </citation>
    <scope>NUCLEOTIDE SEQUENCE</scope>
</reference>
<keyword evidence="1" id="KW-0175">Coiled coil</keyword>